<dbReference type="SMART" id="SM00355">
    <property type="entry name" value="ZnF_C2H2"/>
    <property type="match status" value="4"/>
</dbReference>
<reference evidence="2 3" key="1">
    <citation type="journal article" date="2015" name="Genome Biol.">
        <title>Comparative genomics of Steinernema reveals deeply conserved gene regulatory networks.</title>
        <authorList>
            <person name="Dillman A.R."/>
            <person name="Macchietto M."/>
            <person name="Porter C.F."/>
            <person name="Rogers A."/>
            <person name="Williams B."/>
            <person name="Antoshechkin I."/>
            <person name="Lee M.M."/>
            <person name="Goodwin Z."/>
            <person name="Lu X."/>
            <person name="Lewis E.E."/>
            <person name="Goodrich-Blair H."/>
            <person name="Stock S.P."/>
            <person name="Adams B.J."/>
            <person name="Sternberg P.W."/>
            <person name="Mortazavi A."/>
        </authorList>
    </citation>
    <scope>NUCLEOTIDE SEQUENCE [LARGE SCALE GENOMIC DNA]</scope>
    <source>
        <strain evidence="2 3">ALL</strain>
    </source>
</reference>
<evidence type="ECO:0000313" key="2">
    <source>
        <dbReference type="EMBL" id="TMS35218.1"/>
    </source>
</evidence>
<dbReference type="InterPro" id="IPR011333">
    <property type="entry name" value="SKP1/BTB/POZ_sf"/>
</dbReference>
<dbReference type="Pfam" id="PF00651">
    <property type="entry name" value="BTB"/>
    <property type="match status" value="1"/>
</dbReference>
<dbReference type="STRING" id="34508.A0A4U8UTY7"/>
<name>A0A4U8UTY7_STECR</name>
<comment type="caution">
    <text evidence="2">The sequence shown here is derived from an EMBL/GenBank/DDBJ whole genome shotgun (WGS) entry which is preliminary data.</text>
</comment>
<dbReference type="OrthoDB" id="45365at2759"/>
<dbReference type="EMBL" id="AZBU02000001">
    <property type="protein sequence ID" value="TMS35218.1"/>
    <property type="molecule type" value="Genomic_DNA"/>
</dbReference>
<dbReference type="Proteomes" id="UP000298663">
    <property type="component" value="Unassembled WGS sequence"/>
</dbReference>
<evidence type="ECO:0000313" key="3">
    <source>
        <dbReference type="Proteomes" id="UP000298663"/>
    </source>
</evidence>
<accession>A0A4U8UTY7</accession>
<dbReference type="SUPFAM" id="SSF54695">
    <property type="entry name" value="POZ domain"/>
    <property type="match status" value="1"/>
</dbReference>
<gene>
    <name evidence="2" type="ORF">L596_002667</name>
</gene>
<dbReference type="InterPro" id="IPR000210">
    <property type="entry name" value="BTB/POZ_dom"/>
</dbReference>
<dbReference type="InterPro" id="IPR036236">
    <property type="entry name" value="Znf_C2H2_sf"/>
</dbReference>
<dbReference type="PROSITE" id="PS50097">
    <property type="entry name" value="BTB"/>
    <property type="match status" value="1"/>
</dbReference>
<dbReference type="AlphaFoldDB" id="A0A4U8UTY7"/>
<reference evidence="2 3" key="2">
    <citation type="journal article" date="2019" name="G3 (Bethesda)">
        <title>Hybrid Assembly of the Genome of the Entomopathogenic Nematode Steinernema carpocapsae Identifies the X-Chromosome.</title>
        <authorList>
            <person name="Serra L."/>
            <person name="Macchietto M."/>
            <person name="Macias-Munoz A."/>
            <person name="McGill C.J."/>
            <person name="Rodriguez I.M."/>
            <person name="Rodriguez B."/>
            <person name="Murad R."/>
            <person name="Mortazavi A."/>
        </authorList>
    </citation>
    <scope>NUCLEOTIDE SEQUENCE [LARGE SCALE GENOMIC DNA]</scope>
    <source>
        <strain evidence="2 3">ALL</strain>
    </source>
</reference>
<organism evidence="2 3">
    <name type="scientific">Steinernema carpocapsae</name>
    <name type="common">Entomopathogenic nematode</name>
    <dbReference type="NCBI Taxonomy" id="34508"/>
    <lineage>
        <taxon>Eukaryota</taxon>
        <taxon>Metazoa</taxon>
        <taxon>Ecdysozoa</taxon>
        <taxon>Nematoda</taxon>
        <taxon>Chromadorea</taxon>
        <taxon>Rhabditida</taxon>
        <taxon>Tylenchina</taxon>
        <taxon>Panagrolaimomorpha</taxon>
        <taxon>Strongyloidoidea</taxon>
        <taxon>Steinernematidae</taxon>
        <taxon>Steinernema</taxon>
    </lineage>
</organism>
<dbReference type="SUPFAM" id="SSF57667">
    <property type="entry name" value="beta-beta-alpha zinc fingers"/>
    <property type="match status" value="1"/>
</dbReference>
<dbReference type="InterPro" id="IPR013087">
    <property type="entry name" value="Znf_C2H2_type"/>
</dbReference>
<feature type="domain" description="BTB" evidence="1">
    <location>
        <begin position="21"/>
        <end position="92"/>
    </location>
</feature>
<dbReference type="Gene3D" id="3.30.710.10">
    <property type="entry name" value="Potassium Channel Kv1.1, Chain A"/>
    <property type="match status" value="1"/>
</dbReference>
<dbReference type="Gene3D" id="3.30.160.60">
    <property type="entry name" value="Classic Zinc Finger"/>
    <property type="match status" value="1"/>
</dbReference>
<keyword evidence="3" id="KW-1185">Reference proteome</keyword>
<sequence>MNGEKFLLRVVPKLYASKRFCDLVVAVSDESGTKEVQAHRAFVATIIPLIDRLVSEKQESRVVLYFNNCHSSCVIFEDILEVIYMSQEVVQRKQEIPILEYFTVFQTLELINDQSFLGMLMQMIQEDSETIPMLLQQYQASLMLNSLALPQLQQLQMFHSNGLNPFALQIGSPEIFQFPGLETSSSVSSDEDPCCSRNLDEITVPSDDTEGWCRNKKYIREVPNGFMCTICKKTYGRYNSVSYHVTIYHRNAPIKCDWEDCNFSTREARYIHFHKYYRHNVPLPESIDVGSRRCPVPDCSHVSKSPAMLAKHMRNRHCVNVQKDVADQFLSDNPQISQILANTASELFAKNAEQFVCSVCQLPCASSESLEDHVRCGHNLVQAQS</sequence>
<dbReference type="PROSITE" id="PS00028">
    <property type="entry name" value="ZINC_FINGER_C2H2_1"/>
    <property type="match status" value="2"/>
</dbReference>
<proteinExistence type="predicted"/>
<protein>
    <recommendedName>
        <fullName evidence="1">BTB domain-containing protein</fullName>
    </recommendedName>
</protein>
<evidence type="ECO:0000259" key="1">
    <source>
        <dbReference type="PROSITE" id="PS50097"/>
    </source>
</evidence>